<evidence type="ECO:0000313" key="6">
    <source>
        <dbReference type="Proteomes" id="UP001596317"/>
    </source>
</evidence>
<reference evidence="3" key="3">
    <citation type="submission" date="2024-09" db="EMBL/GenBank/DDBJ databases">
        <authorList>
            <person name="Sun Q."/>
            <person name="Mori K."/>
        </authorList>
    </citation>
    <scope>NUCLEOTIDE SEQUENCE</scope>
    <source>
        <strain evidence="3">NBRC 112888</strain>
    </source>
</reference>
<reference evidence="6" key="2">
    <citation type="journal article" date="2019" name="Int. J. Syst. Evol. Microbiol.">
        <title>The Global Catalogue of Microorganisms (GCM) 10K type strain sequencing project: providing services to taxonomists for standard genome sequencing and annotation.</title>
        <authorList>
            <consortium name="The Broad Institute Genomics Platform"/>
            <consortium name="The Broad Institute Genome Sequencing Center for Infectious Disease"/>
            <person name="Wu L."/>
            <person name="Ma J."/>
        </authorList>
    </citation>
    <scope>NUCLEOTIDE SEQUENCE [LARGE SCALE GENOMIC DNA]</scope>
    <source>
        <strain evidence="6">CCUG 63830</strain>
    </source>
</reference>
<organism evidence="3 6">
    <name type="scientific">Deinococcus multiflagellatus</name>
    <dbReference type="NCBI Taxonomy" id="1656887"/>
    <lineage>
        <taxon>Bacteria</taxon>
        <taxon>Thermotogati</taxon>
        <taxon>Deinococcota</taxon>
        <taxon>Deinococci</taxon>
        <taxon>Deinococcales</taxon>
        <taxon>Deinococcaceae</taxon>
        <taxon>Deinococcus</taxon>
    </lineage>
</organism>
<feature type="domain" description="Transposase InsH N-terminal" evidence="1">
    <location>
        <begin position="8"/>
        <end position="96"/>
    </location>
</feature>
<evidence type="ECO:0000313" key="4">
    <source>
        <dbReference type="EMBL" id="MFC6662629.1"/>
    </source>
</evidence>
<dbReference type="Proteomes" id="UP001596317">
    <property type="component" value="Unassembled WGS sequence"/>
</dbReference>
<keyword evidence="6" id="KW-1185">Reference proteome</keyword>
<dbReference type="Pfam" id="PF13751">
    <property type="entry name" value="DDE_Tnp_1_6"/>
    <property type="match status" value="1"/>
</dbReference>
<accession>A0ABW1ZN92</accession>
<sequence>MARAAFRKGNLYLRIRDELGALFQDSDFETMFSTTGRPGVAPWRLALVTVFQFLEDLPDRQAADAVRSRLDWKYALGLELTDSGFDFSLLSDFRARLMDHEQEGLLLDILVQKGIAQGWIKVRGKQRTDSTHVIGAVRRLTRLELLGETMRAAMNELAKADPDWLRPLLTASLVKRYGHRIEEGRLPRGEAKREQYAADIGQEGFALLEQLDQEKAAHLRELPAVQTLRLIWSQQFLCDVEGKALRWVAWTDAIAASERPASPYDPDTRWATKGETKWHGYRVHLSETCEPDQPELITHVHLAPAPQHDSQALPDIHTGLIGHGMTPADHLVDSGYMSAGLLTSSQKQGIALIGPPRQRHNWQERTEGAFTHRDFRIDWERHDVLCPQGFLNKSWVETVDAVGTPVVLVQFRRRTCERCEVRARCTKADRNKGGRNLLLRRAPEFHALQAARDAHQNGEHALLYALRSGIEATMSQSVRRCDLRHARYRGHAAMRLQALGTAAALNLLRLDGWRQGIPRGKTRVARFVKLIA</sequence>
<dbReference type="NCBIfam" id="NF033551">
    <property type="entry name" value="transpos_IS1182"/>
    <property type="match status" value="1"/>
</dbReference>
<reference evidence="3" key="1">
    <citation type="journal article" date="2014" name="Int. J. Syst. Evol. Microbiol.">
        <title>Complete genome of a new Firmicutes species belonging to the dominant human colonic microbiota ('Ruminococcus bicirculans') reveals two chromosomes and a selective capacity to utilize plant glucans.</title>
        <authorList>
            <consortium name="NISC Comparative Sequencing Program"/>
            <person name="Wegmann U."/>
            <person name="Louis P."/>
            <person name="Goesmann A."/>
            <person name="Henrissat B."/>
            <person name="Duncan S.H."/>
            <person name="Flint H.J."/>
        </authorList>
    </citation>
    <scope>NUCLEOTIDE SEQUENCE</scope>
    <source>
        <strain evidence="3">NBRC 112888</strain>
    </source>
</reference>
<dbReference type="InterPro" id="IPR047629">
    <property type="entry name" value="IS1182_transpos"/>
</dbReference>
<dbReference type="EMBL" id="JBHSWB010000004">
    <property type="protein sequence ID" value="MFC6663732.1"/>
    <property type="molecule type" value="Genomic_DNA"/>
</dbReference>
<name>A0ABW1ZN92_9DEIO</name>
<dbReference type="InterPro" id="IPR025668">
    <property type="entry name" value="Tnp_DDE_dom"/>
</dbReference>
<dbReference type="PANTHER" id="PTHR35604">
    <property type="entry name" value="TRANSPOSASE INSH FOR INSERTION SEQUENCE ELEMENT IS5A-RELATED"/>
    <property type="match status" value="1"/>
</dbReference>
<dbReference type="PANTHER" id="PTHR35604:SF2">
    <property type="entry name" value="TRANSPOSASE INSH FOR INSERTION SEQUENCE ELEMENT IS5A-RELATED"/>
    <property type="match status" value="1"/>
</dbReference>
<evidence type="ECO:0000313" key="5">
    <source>
        <dbReference type="EMBL" id="MFC6663732.1"/>
    </source>
</evidence>
<evidence type="ECO:0000259" key="1">
    <source>
        <dbReference type="Pfam" id="PF05598"/>
    </source>
</evidence>
<proteinExistence type="predicted"/>
<dbReference type="EMBL" id="JBHSWB010000002">
    <property type="protein sequence ID" value="MFC6662629.1"/>
    <property type="molecule type" value="Genomic_DNA"/>
</dbReference>
<protein>
    <submittedName>
        <fullName evidence="3">IS1182 family transposase</fullName>
    </submittedName>
</protein>
<dbReference type="EMBL" id="JBHSWB010000001">
    <property type="protein sequence ID" value="MFC6662216.1"/>
    <property type="molecule type" value="Genomic_DNA"/>
</dbReference>
<comment type="caution">
    <text evidence="3">The sequence shown here is derived from an EMBL/GenBank/DDBJ whole genome shotgun (WGS) entry which is preliminary data.</text>
</comment>
<dbReference type="Pfam" id="PF05598">
    <property type="entry name" value="DUF772"/>
    <property type="match status" value="1"/>
</dbReference>
<feature type="domain" description="Transposase DDE" evidence="2">
    <location>
        <begin position="386"/>
        <end position="510"/>
    </location>
</feature>
<evidence type="ECO:0000259" key="2">
    <source>
        <dbReference type="Pfam" id="PF13751"/>
    </source>
</evidence>
<dbReference type="InterPro" id="IPR008490">
    <property type="entry name" value="Transposase_InsH_N"/>
</dbReference>
<dbReference type="RefSeq" id="WP_224612906.1">
    <property type="nucleotide sequence ID" value="NZ_JAIQXV010000049.1"/>
</dbReference>
<evidence type="ECO:0000313" key="3">
    <source>
        <dbReference type="EMBL" id="MFC6662216.1"/>
    </source>
</evidence>
<gene>
    <name evidence="3" type="ORF">ACFP90_19225</name>
    <name evidence="4" type="ORF">ACFP90_21465</name>
    <name evidence="5" type="ORF">ACFP90_27385</name>
</gene>